<dbReference type="KEGG" id="scs:Sta7437_4166"/>
<evidence type="ECO:0000313" key="4">
    <source>
        <dbReference type="Proteomes" id="UP000010473"/>
    </source>
</evidence>
<gene>
    <name evidence="3" type="ordered locus">Sta7437_4166</name>
</gene>
<dbReference type="AlphaFoldDB" id="K9XYQ8"/>
<feature type="domain" description="Glycosyltransferase subfamily 4-like N-terminal" evidence="2">
    <location>
        <begin position="13"/>
        <end position="176"/>
    </location>
</feature>
<keyword evidence="3" id="KW-0808">Transferase</keyword>
<sequence length="383" mass="42574">MKILFVITGLGTGGAEMMLYKILSRINRDKFDPIVLSLMDRGTFGDRIEALNIPVYTLNIGRGQLPNPQIIWKLVKHIHQHQPDLIQGWMYHANLAAQAASFLSLKKTPVLWSIHHSIPDLKLEKPSLQAIIKLSALTSKFIKKAVFSSQTSQLQHQKLGYPPGKTYLIHDSFNTDLFQPSSEAKISVCQELNISTESLLIGLIARFHPMKDQDNFLQAASLITNNYPETHFILVGPEVTPENYFLSQKIKELNLGNCVHLLGERHDTPRLTAALDIATLCSAFGEAFPNVVGEAMCCEVPCVVTDVGDAGLIVGDVGKVIPPKNSEALAKAWQEMIELGNEGRNNLGRQARERIEQNFSLDSVNSAVHKYENLYLSILANKN</sequence>
<dbReference type="RefSeq" id="WP_015195297.1">
    <property type="nucleotide sequence ID" value="NC_019748.1"/>
</dbReference>
<dbReference type="PATRIC" id="fig|111780.3.peg.4318"/>
<keyword evidence="4" id="KW-1185">Reference proteome</keyword>
<dbReference type="Pfam" id="PF00534">
    <property type="entry name" value="Glycos_transf_1"/>
    <property type="match status" value="1"/>
</dbReference>
<name>K9XYQ8_STAC7</name>
<dbReference type="InterPro" id="IPR028098">
    <property type="entry name" value="Glyco_trans_4-like_N"/>
</dbReference>
<reference evidence="4" key="1">
    <citation type="journal article" date="2013" name="Proc. Natl. Acad. Sci. U.S.A.">
        <title>Improving the coverage of the cyanobacterial phylum using diversity-driven genome sequencing.</title>
        <authorList>
            <person name="Shih P.M."/>
            <person name="Wu D."/>
            <person name="Latifi A."/>
            <person name="Axen S.D."/>
            <person name="Fewer D.P."/>
            <person name="Talla E."/>
            <person name="Calteau A."/>
            <person name="Cai F."/>
            <person name="Tandeau de Marsac N."/>
            <person name="Rippka R."/>
            <person name="Herdman M."/>
            <person name="Sivonen K."/>
            <person name="Coursin T."/>
            <person name="Laurent T."/>
            <person name="Goodwin L."/>
            <person name="Nolan M."/>
            <person name="Davenport K.W."/>
            <person name="Han C.S."/>
            <person name="Rubin E.M."/>
            <person name="Eisen J.A."/>
            <person name="Woyke T."/>
            <person name="Gugger M."/>
            <person name="Kerfeld C.A."/>
        </authorList>
    </citation>
    <scope>NUCLEOTIDE SEQUENCE [LARGE SCALE GENOMIC DNA]</scope>
    <source>
        <strain evidence="4">ATCC 29371 / PCC 7437</strain>
    </source>
</reference>
<protein>
    <submittedName>
        <fullName evidence="3">Glycosyl transferase group 1</fullName>
    </submittedName>
</protein>
<evidence type="ECO:0000259" key="2">
    <source>
        <dbReference type="Pfam" id="PF13439"/>
    </source>
</evidence>
<dbReference type="OrthoDB" id="9787617at2"/>
<accession>K9XYQ8</accession>
<dbReference type="GO" id="GO:0016757">
    <property type="term" value="F:glycosyltransferase activity"/>
    <property type="evidence" value="ECO:0007669"/>
    <property type="project" value="InterPro"/>
</dbReference>
<feature type="domain" description="Glycosyl transferase family 1" evidence="1">
    <location>
        <begin position="191"/>
        <end position="354"/>
    </location>
</feature>
<evidence type="ECO:0000259" key="1">
    <source>
        <dbReference type="Pfam" id="PF00534"/>
    </source>
</evidence>
<dbReference type="Proteomes" id="UP000010473">
    <property type="component" value="Chromosome"/>
</dbReference>
<dbReference type="HOGENOM" id="CLU_009583_0_3_3"/>
<organism evidence="3 4">
    <name type="scientific">Stanieria cyanosphaera (strain ATCC 29371 / PCC 7437)</name>
    <dbReference type="NCBI Taxonomy" id="111780"/>
    <lineage>
        <taxon>Bacteria</taxon>
        <taxon>Bacillati</taxon>
        <taxon>Cyanobacteriota</taxon>
        <taxon>Cyanophyceae</taxon>
        <taxon>Pleurocapsales</taxon>
        <taxon>Dermocarpellaceae</taxon>
        <taxon>Stanieria</taxon>
    </lineage>
</organism>
<dbReference type="PANTHER" id="PTHR12526:SF630">
    <property type="entry name" value="GLYCOSYLTRANSFERASE"/>
    <property type="match status" value="1"/>
</dbReference>
<proteinExistence type="predicted"/>
<dbReference type="Pfam" id="PF13439">
    <property type="entry name" value="Glyco_transf_4"/>
    <property type="match status" value="1"/>
</dbReference>
<dbReference type="eggNOG" id="COG0438">
    <property type="taxonomic scope" value="Bacteria"/>
</dbReference>
<dbReference type="InterPro" id="IPR001296">
    <property type="entry name" value="Glyco_trans_1"/>
</dbReference>
<dbReference type="STRING" id="111780.Sta7437_4166"/>
<dbReference type="EMBL" id="CP003653">
    <property type="protein sequence ID" value="AFZ37643.1"/>
    <property type="molecule type" value="Genomic_DNA"/>
</dbReference>
<dbReference type="SUPFAM" id="SSF53756">
    <property type="entry name" value="UDP-Glycosyltransferase/glycogen phosphorylase"/>
    <property type="match status" value="1"/>
</dbReference>
<dbReference type="Gene3D" id="3.40.50.2000">
    <property type="entry name" value="Glycogen Phosphorylase B"/>
    <property type="match status" value="2"/>
</dbReference>
<dbReference type="PANTHER" id="PTHR12526">
    <property type="entry name" value="GLYCOSYLTRANSFERASE"/>
    <property type="match status" value="1"/>
</dbReference>
<evidence type="ECO:0000313" key="3">
    <source>
        <dbReference type="EMBL" id="AFZ37643.1"/>
    </source>
</evidence>